<protein>
    <submittedName>
        <fullName evidence="1">Uncharacterized protein</fullName>
    </submittedName>
</protein>
<name>A0A328BNQ4_9BACT</name>
<evidence type="ECO:0000313" key="2">
    <source>
        <dbReference type="Proteomes" id="UP000248553"/>
    </source>
</evidence>
<reference evidence="2" key="1">
    <citation type="submission" date="2018-05" db="EMBL/GenBank/DDBJ databases">
        <authorList>
            <person name="Nie L."/>
        </authorList>
    </citation>
    <scope>NUCLEOTIDE SEQUENCE [LARGE SCALE GENOMIC DNA]</scope>
    <source>
        <strain evidence="2">NL</strain>
    </source>
</reference>
<dbReference type="OrthoDB" id="3078379at2"/>
<proteinExistence type="predicted"/>
<keyword evidence="2" id="KW-1185">Reference proteome</keyword>
<dbReference type="AlphaFoldDB" id="A0A328BNQ4"/>
<comment type="caution">
    <text evidence="1">The sequence shown here is derived from an EMBL/GenBank/DDBJ whole genome shotgun (WGS) entry which is preliminary data.</text>
</comment>
<dbReference type="EMBL" id="QHKM01000002">
    <property type="protein sequence ID" value="RAK68325.1"/>
    <property type="molecule type" value="Genomic_DNA"/>
</dbReference>
<gene>
    <name evidence="1" type="ORF">DLM85_09875</name>
</gene>
<sequence length="137" mass="15830">MSTTYPDKVYTMTDWYDGPREGVADYQGKPHHYRCQTGYEPYDEPSRYRLTPLDEEAFQLEMEDWAIWLRYCTACQEGRATAEMHPALPEDRPRHKELKPLIQAKLASLSTLSVLATAQFSRGSETVTWTLLPEAPQ</sequence>
<organism evidence="1 2">
    <name type="scientific">Hymenobacter edaphi</name>
    <dbReference type="NCBI Taxonomy" id="2211146"/>
    <lineage>
        <taxon>Bacteria</taxon>
        <taxon>Pseudomonadati</taxon>
        <taxon>Bacteroidota</taxon>
        <taxon>Cytophagia</taxon>
        <taxon>Cytophagales</taxon>
        <taxon>Hymenobacteraceae</taxon>
        <taxon>Hymenobacter</taxon>
    </lineage>
</organism>
<dbReference type="RefSeq" id="WP_111477938.1">
    <property type="nucleotide sequence ID" value="NZ_QHKM01000002.1"/>
</dbReference>
<evidence type="ECO:0000313" key="1">
    <source>
        <dbReference type="EMBL" id="RAK68325.1"/>
    </source>
</evidence>
<dbReference type="Proteomes" id="UP000248553">
    <property type="component" value="Unassembled WGS sequence"/>
</dbReference>
<accession>A0A328BNQ4</accession>